<keyword evidence="5" id="KW-1185">Reference proteome</keyword>
<feature type="domain" description="Phage capsid-like C-terminal" evidence="3">
    <location>
        <begin position="112"/>
        <end position="393"/>
    </location>
</feature>
<comment type="subcellular location">
    <subcellularLocation>
        <location evidence="1">Virion</location>
    </subcellularLocation>
</comment>
<dbReference type="SUPFAM" id="SSF56563">
    <property type="entry name" value="Major capsid protein gp5"/>
    <property type="match status" value="1"/>
</dbReference>
<comment type="caution">
    <text evidence="4">The sequence shown here is derived from an EMBL/GenBank/DDBJ whole genome shotgun (WGS) entry which is preliminary data.</text>
</comment>
<dbReference type="RefSeq" id="WP_282512167.1">
    <property type="nucleotide sequence ID" value="NZ_JASCIR010000005.1"/>
</dbReference>
<gene>
    <name evidence="4" type="ORF">QIS99_09025</name>
</gene>
<name>A0ABT6RPJ1_9ACTN</name>
<dbReference type="InterPro" id="IPR054612">
    <property type="entry name" value="Phage_capsid-like_C"/>
</dbReference>
<dbReference type="Gene3D" id="3.30.2400.10">
    <property type="entry name" value="Major capsid protein gp5"/>
    <property type="match status" value="1"/>
</dbReference>
<protein>
    <submittedName>
        <fullName evidence="4">Phage major capsid protein</fullName>
    </submittedName>
</protein>
<dbReference type="Pfam" id="PF05065">
    <property type="entry name" value="Phage_capsid"/>
    <property type="match status" value="1"/>
</dbReference>
<dbReference type="NCBIfam" id="TIGR01554">
    <property type="entry name" value="major_cap_HK97"/>
    <property type="match status" value="1"/>
</dbReference>
<accession>A0ABT6RPJ1</accession>
<reference evidence="4 5" key="1">
    <citation type="submission" date="2023-05" db="EMBL/GenBank/DDBJ databases">
        <title>Draft genome sequence of Streptomyces sp. B-S-A8 isolated from a cave soil in Thailand.</title>
        <authorList>
            <person name="Chamroensaksri N."/>
            <person name="Muangham S."/>
        </authorList>
    </citation>
    <scope>NUCLEOTIDE SEQUENCE [LARGE SCALE GENOMIC DNA]</scope>
    <source>
        <strain evidence="4 5">B-S-A8</strain>
    </source>
</reference>
<sequence length="401" mass="42402">MQFPALEAAKTELKKFMDRYGVDVKALDVEAKREMRRLVAEYDSERAIADAAVRASGQDGSDDSNSNGSVKGGGWTSPYAKDGHKAGEWLAEGIRRAGVQTKGWVTSGTTGGGAFTPVQHANTFWDRLAAQSVGLQSGFTVVTTQANELVIPRLTGDTGAAWTSEAAVITPTDATADEIHAIPKKLAALQVLSNEVIADSVPAVLDVSARQMIRSLALKLDLGFYEGSGTAPEIRGLKNTAGIQTLSMGTNGGAFTHLDPFADALGLLEEANAHGTAIVMHPRTWKALTKLKEAPTGSNKPLLQEHAGAGTDGVSRSIYGVPVYLSSQLSVAETQGTAVNASSVYVYQASEILAVLRQDTRVDVDNSRLFNSDQSEVRAIMRADVAVPNPLSVVRILGVTP</sequence>
<evidence type="ECO:0000259" key="3">
    <source>
        <dbReference type="Pfam" id="PF05065"/>
    </source>
</evidence>
<evidence type="ECO:0000256" key="1">
    <source>
        <dbReference type="ARBA" id="ARBA00004328"/>
    </source>
</evidence>
<feature type="compositionally biased region" description="Low complexity" evidence="2">
    <location>
        <begin position="56"/>
        <end position="69"/>
    </location>
</feature>
<dbReference type="Gene3D" id="3.30.2320.10">
    <property type="entry name" value="hypothetical protein PF0899 domain"/>
    <property type="match status" value="1"/>
</dbReference>
<dbReference type="Proteomes" id="UP001224661">
    <property type="component" value="Unassembled WGS sequence"/>
</dbReference>
<organism evidence="4 5">
    <name type="scientific">Streptomyces solicavernae</name>
    <dbReference type="NCBI Taxonomy" id="3043614"/>
    <lineage>
        <taxon>Bacteria</taxon>
        <taxon>Bacillati</taxon>
        <taxon>Actinomycetota</taxon>
        <taxon>Actinomycetes</taxon>
        <taxon>Kitasatosporales</taxon>
        <taxon>Streptomycetaceae</taxon>
        <taxon>Streptomyces</taxon>
    </lineage>
</organism>
<proteinExistence type="predicted"/>
<evidence type="ECO:0000313" key="5">
    <source>
        <dbReference type="Proteomes" id="UP001224661"/>
    </source>
</evidence>
<feature type="region of interest" description="Disordered" evidence="2">
    <location>
        <begin position="53"/>
        <end position="78"/>
    </location>
</feature>
<dbReference type="EMBL" id="JASCIR010000005">
    <property type="protein sequence ID" value="MDI3386356.1"/>
    <property type="molecule type" value="Genomic_DNA"/>
</dbReference>
<evidence type="ECO:0000313" key="4">
    <source>
        <dbReference type="EMBL" id="MDI3386356.1"/>
    </source>
</evidence>
<dbReference type="InterPro" id="IPR024455">
    <property type="entry name" value="Phage_capsid"/>
</dbReference>
<evidence type="ECO:0000256" key="2">
    <source>
        <dbReference type="SAM" id="MobiDB-lite"/>
    </source>
</evidence>